<name>A0A833VZX2_PHYIN</name>
<comment type="caution">
    <text evidence="2">The sequence shown here is derived from an EMBL/GenBank/DDBJ whole genome shotgun (WGS) entry which is preliminary data.</text>
</comment>
<evidence type="ECO:0000313" key="2">
    <source>
        <dbReference type="EMBL" id="KAF4035989.1"/>
    </source>
</evidence>
<dbReference type="EMBL" id="WSZM01000286">
    <property type="protein sequence ID" value="KAF4035989.1"/>
    <property type="molecule type" value="Genomic_DNA"/>
</dbReference>
<dbReference type="AlphaFoldDB" id="A0A833VZX2"/>
<feature type="compositionally biased region" description="Basic and acidic residues" evidence="1">
    <location>
        <begin position="330"/>
        <end position="341"/>
    </location>
</feature>
<accession>A0A833VZX2</accession>
<reference evidence="2" key="1">
    <citation type="submission" date="2020-04" db="EMBL/GenBank/DDBJ databases">
        <title>Hybrid Assembly of Korean Phytophthora infestans isolates.</title>
        <authorList>
            <person name="Prokchorchik M."/>
            <person name="Lee Y."/>
            <person name="Seo J."/>
            <person name="Cho J.-H."/>
            <person name="Park Y.-E."/>
            <person name="Jang D.-C."/>
            <person name="Im J.-S."/>
            <person name="Choi J.-G."/>
            <person name="Park H.-J."/>
            <person name="Lee G.-B."/>
            <person name="Lee Y.-G."/>
            <person name="Hong S.-Y."/>
            <person name="Cho K."/>
            <person name="Sohn K.H."/>
        </authorList>
    </citation>
    <scope>NUCLEOTIDE SEQUENCE</scope>
    <source>
        <strain evidence="2">KR_1_A1</strain>
        <strain evidence="3">KR_2_A2</strain>
    </source>
</reference>
<dbReference type="Proteomes" id="UP000704712">
    <property type="component" value="Unassembled WGS sequence"/>
</dbReference>
<evidence type="ECO:0000313" key="3">
    <source>
        <dbReference type="EMBL" id="KAF4144623.1"/>
    </source>
</evidence>
<evidence type="ECO:0000313" key="4">
    <source>
        <dbReference type="Proteomes" id="UP000602510"/>
    </source>
</evidence>
<dbReference type="EMBL" id="JAACNO010000831">
    <property type="protein sequence ID" value="KAF4144623.1"/>
    <property type="molecule type" value="Genomic_DNA"/>
</dbReference>
<feature type="region of interest" description="Disordered" evidence="1">
    <location>
        <begin position="330"/>
        <end position="351"/>
    </location>
</feature>
<protein>
    <submittedName>
        <fullName evidence="2">Uncharacterized protein</fullName>
    </submittedName>
</protein>
<evidence type="ECO:0000256" key="1">
    <source>
        <dbReference type="SAM" id="MobiDB-lite"/>
    </source>
</evidence>
<keyword evidence="4" id="KW-1185">Reference proteome</keyword>
<organism evidence="2 4">
    <name type="scientific">Phytophthora infestans</name>
    <name type="common">Potato late blight agent</name>
    <name type="synonym">Botrytis infestans</name>
    <dbReference type="NCBI Taxonomy" id="4787"/>
    <lineage>
        <taxon>Eukaryota</taxon>
        <taxon>Sar</taxon>
        <taxon>Stramenopiles</taxon>
        <taxon>Oomycota</taxon>
        <taxon>Peronosporomycetes</taxon>
        <taxon>Peronosporales</taxon>
        <taxon>Peronosporaceae</taxon>
        <taxon>Phytophthora</taxon>
    </lineage>
</organism>
<dbReference type="Proteomes" id="UP000602510">
    <property type="component" value="Unassembled WGS sequence"/>
</dbReference>
<sequence length="351" mass="38907">MATPPHSVLLMPEDVQDQAGVSVPTYGTFEVIVGGYATVRLSTPPHSASIARRRQVGHNEYDTGAPGCELQQKLCHHPDLLGEFNPRPVDLEKVAPVLRFLTSKSRPKAEDVTAEELAERNAEILDRILGTNQRGTRSISHLLAGFQTVHEPPQVMDTLRWTSNLTGVESTVSVRHAVDYAFFVDGNRRIPASARANIGDVFDADPRHANEMMELPSDEETERDDLETLLQSIEGATEAPETTPTPNATYPAAPVLTTTETRVPQDCHTKILSAIADDPNLLRFCLGLSQQENKNDLHRHQIIGNLDDNEFYPLLPCSMSQNPANDDKIRFQSDPDTAIDKRYHHGTGLRR</sequence>
<gene>
    <name evidence="2" type="ORF">GN244_ATG11986</name>
    <name evidence="3" type="ORF">GN958_ATG06153</name>
</gene>
<feature type="compositionally biased region" description="Basic residues" evidence="1">
    <location>
        <begin position="342"/>
        <end position="351"/>
    </location>
</feature>
<proteinExistence type="predicted"/>